<comment type="caution">
    <text evidence="2">The sequence shown here is derived from an EMBL/GenBank/DDBJ whole genome shotgun (WGS) entry which is preliminary data.</text>
</comment>
<dbReference type="InterPro" id="IPR036383">
    <property type="entry name" value="TSP1_rpt_sf"/>
</dbReference>
<keyword evidence="3" id="KW-1185">Reference proteome</keyword>
<organism evidence="2 3">
    <name type="scientific">Prorocentrum cordatum</name>
    <dbReference type="NCBI Taxonomy" id="2364126"/>
    <lineage>
        <taxon>Eukaryota</taxon>
        <taxon>Sar</taxon>
        <taxon>Alveolata</taxon>
        <taxon>Dinophyceae</taxon>
        <taxon>Prorocentrales</taxon>
        <taxon>Prorocentraceae</taxon>
        <taxon>Prorocentrum</taxon>
    </lineage>
</organism>
<dbReference type="Pfam" id="PF19030">
    <property type="entry name" value="TSP1_ADAMTS"/>
    <property type="match status" value="1"/>
</dbReference>
<dbReference type="PROSITE" id="PS50092">
    <property type="entry name" value="TSP1"/>
    <property type="match status" value="1"/>
</dbReference>
<feature type="region of interest" description="Disordered" evidence="1">
    <location>
        <begin position="1147"/>
        <end position="1171"/>
    </location>
</feature>
<reference evidence="2" key="1">
    <citation type="submission" date="2023-10" db="EMBL/GenBank/DDBJ databases">
        <authorList>
            <person name="Chen Y."/>
            <person name="Shah S."/>
            <person name="Dougan E. K."/>
            <person name="Thang M."/>
            <person name="Chan C."/>
        </authorList>
    </citation>
    <scope>NUCLEOTIDE SEQUENCE [LARGE SCALE GENOMIC DNA]</scope>
</reference>
<accession>A0ABN9UBJ6</accession>
<dbReference type="EMBL" id="CAUYUJ010015667">
    <property type="protein sequence ID" value="CAK0856791.1"/>
    <property type="molecule type" value="Genomic_DNA"/>
</dbReference>
<feature type="compositionally biased region" description="Polar residues" evidence="1">
    <location>
        <begin position="1212"/>
        <end position="1230"/>
    </location>
</feature>
<dbReference type="InterPro" id="IPR000884">
    <property type="entry name" value="TSP1_rpt"/>
</dbReference>
<name>A0ABN9UBJ6_9DINO</name>
<evidence type="ECO:0000313" key="2">
    <source>
        <dbReference type="EMBL" id="CAK0856791.1"/>
    </source>
</evidence>
<evidence type="ECO:0000313" key="3">
    <source>
        <dbReference type="Proteomes" id="UP001189429"/>
    </source>
</evidence>
<evidence type="ECO:0000256" key="1">
    <source>
        <dbReference type="SAM" id="MobiDB-lite"/>
    </source>
</evidence>
<sequence length="1230" mass="128337">MTTVSVTSTSMTATSRTATSTMSTSTITTSTGTTTSITSITSVTTLSTSSSTESSTTTLTNTNTITASSMTSPTTGHTTTFATMSTTSTTSVTASSMTSTTTGHTTSMSSTTTLTTATASSSTAPTTATASSSTTRTSSTASSSTTPTTTTETFTATGTTTTKTYSETGTTTSETYSTTSSSSTTAPLTSQASSSTLHSTTTTGTTTATATATPQRWSEVRGTLVLTFGTNVSSADAAAAAQSAISLYLDMSESLVTADSVTVSQAGTSGSRRGARALSSITFSYAVAYIVAVAGSDASREQTLLAALHNDTSVIASTLQAVLEEMGLPSVTSLLATEPEVLVWFLTTATQTSTAGMACYADSVPDAWDVIDSSSCVGTASGSSCSPVCNESYELIEPIKCTNGQFDELPLICIHSRHAEALELTDVFVVEMAIATNESDSGLTADWARSAGIEAAIKSTLAKLLGLLQGQIFLKGQEELSPGWAPATPTRRLASLHGLSFEAVLQPYPIDSLTDLEDGLLGLGVGDFIGELQAALEAAGSGAPPGLSTATLLAGAPTSARFTLPVARWVARTPWSTCSNTCGAGERTRTVDCVGAWGSDAVELCSASAAPGASGVASSEACEQYVGCPCDWSCPSGPDPVTCEGCEAQASRVAIAIVVTFVFCACLLGWLVRRRRYPSSRGSNLHWTRDEGIVDGDADTRKKGQVPGCATLTPRGGQGAPVGPVDLDFGGTVDFELQIGVRTTAQDSLLVGRLPRRGGAARGGGAKALVIRQGLAAWQVGEDCISGKTYLADGEKHVISVSYSRKEDQYVPKVDGQEDARGLHRVADHPGDSLVLGTASAPRNGVSNAISPLLEKLRSAGVKVSPVEGNAEQPLFDGDVDCLTWREQQKKHGRMVWMTYDLNIETEDAVAERITTQIGDNGSKTVTFDTGSATSTTLQLCHKGQSVEYWSESKQTWLPAKILCVNGTHYDKALKVNAFSYEVQLGGTGQTVQNVDVRDLRMPLVEGESVSVFSQKFGGWFPARVHGSRHGGHSGLVHDVVSVFSQKFGGWFPARVHGSRHGGHSGLVHDVRLESAFDEHEELQAYVMSELQADLERFAGPATQGGVLPALRDIPSKLLRRRYDRGVRVRLYRNPDVGFVEAEVVGEEEGAGPEAEAEGIDATQGTSSVPKRFSAADQRYATVLVRRVGAGGGSQGDGGLFGADGLEEQRLHMSSSACPQSSQGAQRTSA</sequence>
<feature type="compositionally biased region" description="Acidic residues" evidence="1">
    <location>
        <begin position="1147"/>
        <end position="1159"/>
    </location>
</feature>
<gene>
    <name evidence="2" type="ORF">PCOR1329_LOCUS47069</name>
</gene>
<proteinExistence type="predicted"/>
<protein>
    <submittedName>
        <fullName evidence="2">Uncharacterized protein</fullName>
    </submittedName>
</protein>
<dbReference type="SUPFAM" id="SSF82895">
    <property type="entry name" value="TSP-1 type 1 repeat"/>
    <property type="match status" value="1"/>
</dbReference>
<feature type="region of interest" description="Disordered" evidence="1">
    <location>
        <begin position="1190"/>
        <end position="1230"/>
    </location>
</feature>
<dbReference type="Proteomes" id="UP001189429">
    <property type="component" value="Unassembled WGS sequence"/>
</dbReference>
<feature type="region of interest" description="Disordered" evidence="1">
    <location>
        <begin position="92"/>
        <end position="215"/>
    </location>
</feature>
<feature type="compositionally biased region" description="Gly residues" evidence="1">
    <location>
        <begin position="1190"/>
        <end position="1202"/>
    </location>
</feature>
<feature type="compositionally biased region" description="Low complexity" evidence="1">
    <location>
        <begin position="92"/>
        <end position="213"/>
    </location>
</feature>